<dbReference type="PANTHER" id="PTHR10587">
    <property type="entry name" value="GLYCOSYL TRANSFERASE-RELATED"/>
    <property type="match status" value="1"/>
</dbReference>
<dbReference type="CDD" id="cd10917">
    <property type="entry name" value="CE4_NodB_like_6s_7s"/>
    <property type="match status" value="1"/>
</dbReference>
<dbReference type="InterPro" id="IPR050248">
    <property type="entry name" value="Polysacc_deacetylase_ArnD"/>
</dbReference>
<evidence type="ECO:0000256" key="3">
    <source>
        <dbReference type="SAM" id="SignalP"/>
    </source>
</evidence>
<dbReference type="InterPro" id="IPR011330">
    <property type="entry name" value="Glyco_hydro/deAcase_b/a-brl"/>
</dbReference>
<comment type="caution">
    <text evidence="5">The sequence shown here is derived from an EMBL/GenBank/DDBJ whole genome shotgun (WGS) entry which is preliminary data.</text>
</comment>
<sequence>MRRWIPIVLAAAATLTAAPTASAQTSGPSIAAQTSRPSAAAVNCAKVKCIALTFDDGPGPYTGKLLDLLRKHHTKVSFFLVGTRVEKYGKIARRMAREGHEIGNHTYDHPHLTSLPDDEIEEQLGRTQDLIERATGQVPGIMRPPYGDTDDRVGSVATELGLSQILWNASSRDWELRDSAAITKKVVGLAKRNRVVLMHDVWPETVKAMPKILSTLKKKGYHVVPVKSLLRGKELGAGEIYPVGGWR</sequence>
<keyword evidence="2" id="KW-0378">Hydrolase</keyword>
<organism evidence="5 6">
    <name type="scientific">Sphaerisporangium flaviroseum</name>
    <dbReference type="NCBI Taxonomy" id="509199"/>
    <lineage>
        <taxon>Bacteria</taxon>
        <taxon>Bacillati</taxon>
        <taxon>Actinomycetota</taxon>
        <taxon>Actinomycetes</taxon>
        <taxon>Streptosporangiales</taxon>
        <taxon>Streptosporangiaceae</taxon>
        <taxon>Sphaerisporangium</taxon>
    </lineage>
</organism>
<keyword evidence="1" id="KW-0479">Metal-binding</keyword>
<reference evidence="6" key="1">
    <citation type="journal article" date="2019" name="Int. J. Syst. Evol. Microbiol.">
        <title>The Global Catalogue of Microorganisms (GCM) 10K type strain sequencing project: providing services to taxonomists for standard genome sequencing and annotation.</title>
        <authorList>
            <consortium name="The Broad Institute Genomics Platform"/>
            <consortium name="The Broad Institute Genome Sequencing Center for Infectious Disease"/>
            <person name="Wu L."/>
            <person name="Ma J."/>
        </authorList>
    </citation>
    <scope>NUCLEOTIDE SEQUENCE [LARGE SCALE GENOMIC DNA]</scope>
    <source>
        <strain evidence="6">JCM 16908</strain>
    </source>
</reference>
<evidence type="ECO:0000313" key="6">
    <source>
        <dbReference type="Proteomes" id="UP001500888"/>
    </source>
</evidence>
<protein>
    <submittedName>
        <fullName evidence="5">Polysaccharide deacetylase family protein</fullName>
    </submittedName>
</protein>
<keyword evidence="6" id="KW-1185">Reference proteome</keyword>
<dbReference type="Proteomes" id="UP001500888">
    <property type="component" value="Unassembled WGS sequence"/>
</dbReference>
<dbReference type="PROSITE" id="PS51677">
    <property type="entry name" value="NODB"/>
    <property type="match status" value="1"/>
</dbReference>
<dbReference type="SUPFAM" id="SSF88713">
    <property type="entry name" value="Glycoside hydrolase/deacetylase"/>
    <property type="match status" value="1"/>
</dbReference>
<evidence type="ECO:0000256" key="1">
    <source>
        <dbReference type="ARBA" id="ARBA00022723"/>
    </source>
</evidence>
<evidence type="ECO:0000259" key="4">
    <source>
        <dbReference type="PROSITE" id="PS51677"/>
    </source>
</evidence>
<dbReference type="InterPro" id="IPR002509">
    <property type="entry name" value="NODB_dom"/>
</dbReference>
<keyword evidence="3" id="KW-0732">Signal</keyword>
<feature type="signal peptide" evidence="3">
    <location>
        <begin position="1"/>
        <end position="23"/>
    </location>
</feature>
<gene>
    <name evidence="5" type="ORF">GCM10022226_75320</name>
</gene>
<dbReference type="Gene3D" id="3.20.20.370">
    <property type="entry name" value="Glycoside hydrolase/deacetylase"/>
    <property type="match status" value="1"/>
</dbReference>
<dbReference type="EMBL" id="BAAAZR010000052">
    <property type="protein sequence ID" value="GAA3841755.1"/>
    <property type="molecule type" value="Genomic_DNA"/>
</dbReference>
<dbReference type="PANTHER" id="PTHR10587:SF133">
    <property type="entry name" value="CHITIN DEACETYLASE 1-RELATED"/>
    <property type="match status" value="1"/>
</dbReference>
<dbReference type="Pfam" id="PF01522">
    <property type="entry name" value="Polysacc_deac_1"/>
    <property type="match status" value="1"/>
</dbReference>
<feature type="chain" id="PRO_5045668367" evidence="3">
    <location>
        <begin position="24"/>
        <end position="247"/>
    </location>
</feature>
<evidence type="ECO:0000313" key="5">
    <source>
        <dbReference type="EMBL" id="GAA3841755.1"/>
    </source>
</evidence>
<dbReference type="RefSeq" id="WP_344952075.1">
    <property type="nucleotide sequence ID" value="NZ_BAAAZR010000052.1"/>
</dbReference>
<name>A0ABP7JD56_9ACTN</name>
<evidence type="ECO:0000256" key="2">
    <source>
        <dbReference type="ARBA" id="ARBA00022801"/>
    </source>
</evidence>
<feature type="domain" description="NodB homology" evidence="4">
    <location>
        <begin position="48"/>
        <end position="224"/>
    </location>
</feature>
<proteinExistence type="predicted"/>
<accession>A0ABP7JD56</accession>